<name>A0A3Q2G942_CYPVA</name>
<dbReference type="Ensembl" id="ENSCVAT00000014034.1">
    <property type="protein sequence ID" value="ENSCVAP00000020560.1"/>
    <property type="gene ID" value="ENSCVAG00000002017.1"/>
</dbReference>
<feature type="binding site" evidence="8">
    <location>
        <position position="405"/>
    </location>
    <ligand>
        <name>Zn(2+)</name>
        <dbReference type="ChEBI" id="CHEBI:29105"/>
        <note>catalytic</note>
    </ligand>
</feature>
<comment type="similarity">
    <text evidence="1 10">Belongs to the peptidase M1 family.</text>
</comment>
<feature type="transmembrane region" description="Helical" evidence="10">
    <location>
        <begin position="51"/>
        <end position="75"/>
    </location>
</feature>
<evidence type="ECO:0000313" key="14">
    <source>
        <dbReference type="Ensembl" id="ENSCVAP00000020560.1"/>
    </source>
</evidence>
<dbReference type="GO" id="GO:0043171">
    <property type="term" value="P:peptide catabolic process"/>
    <property type="evidence" value="ECO:0007669"/>
    <property type="project" value="TreeGrafter"/>
</dbReference>
<dbReference type="SUPFAM" id="SSF63737">
    <property type="entry name" value="Leukotriene A4 hydrolase N-terminal domain"/>
    <property type="match status" value="1"/>
</dbReference>
<evidence type="ECO:0000256" key="2">
    <source>
        <dbReference type="ARBA" id="ARBA00022670"/>
    </source>
</evidence>
<dbReference type="InterPro" id="IPR024571">
    <property type="entry name" value="ERAP1-like_C_dom"/>
</dbReference>
<feature type="binding site" evidence="8">
    <location>
        <position position="409"/>
    </location>
    <ligand>
        <name>Zn(2+)</name>
        <dbReference type="ChEBI" id="CHEBI:29105"/>
        <note>catalytic</note>
    </ligand>
</feature>
<feature type="active site" description="Proton acceptor" evidence="7">
    <location>
        <position position="406"/>
    </location>
</feature>
<dbReference type="InterPro" id="IPR014782">
    <property type="entry name" value="Peptidase_M1_dom"/>
</dbReference>
<evidence type="ECO:0000256" key="5">
    <source>
        <dbReference type="ARBA" id="ARBA00022833"/>
    </source>
</evidence>
<dbReference type="Gene3D" id="1.10.390.10">
    <property type="entry name" value="Neutral Protease Domain 2"/>
    <property type="match status" value="1"/>
</dbReference>
<keyword evidence="10" id="KW-1133">Transmembrane helix</keyword>
<keyword evidence="10" id="KW-0031">Aminopeptidase</keyword>
<dbReference type="GO" id="GO:0006508">
    <property type="term" value="P:proteolysis"/>
    <property type="evidence" value="ECO:0007669"/>
    <property type="project" value="UniProtKB-KW"/>
</dbReference>
<evidence type="ECO:0000313" key="15">
    <source>
        <dbReference type="Proteomes" id="UP000265020"/>
    </source>
</evidence>
<dbReference type="Gene3D" id="2.60.40.1730">
    <property type="entry name" value="tricorn interacting facor f3 domain"/>
    <property type="match status" value="1"/>
</dbReference>
<evidence type="ECO:0000259" key="12">
    <source>
        <dbReference type="Pfam" id="PF11838"/>
    </source>
</evidence>
<evidence type="ECO:0000256" key="6">
    <source>
        <dbReference type="ARBA" id="ARBA00023049"/>
    </source>
</evidence>
<feature type="site" description="Transition state stabilizer" evidence="9">
    <location>
        <position position="483"/>
    </location>
</feature>
<dbReference type="InterPro" id="IPR042097">
    <property type="entry name" value="Aminopeptidase_N-like_N_sf"/>
</dbReference>
<reference evidence="14" key="2">
    <citation type="submission" date="2025-09" db="UniProtKB">
        <authorList>
            <consortium name="Ensembl"/>
        </authorList>
    </citation>
    <scope>IDENTIFICATION</scope>
</reference>
<dbReference type="InterPro" id="IPR001930">
    <property type="entry name" value="Peptidase_M1"/>
</dbReference>
<dbReference type="Gene3D" id="1.25.50.20">
    <property type="match status" value="2"/>
</dbReference>
<proteinExistence type="inferred from homology"/>
<feature type="domain" description="Aminopeptidase N-like N-terminal" evidence="13">
    <location>
        <begin position="110"/>
        <end position="300"/>
    </location>
</feature>
<dbReference type="InterPro" id="IPR050344">
    <property type="entry name" value="Peptidase_M1_aminopeptidases"/>
</dbReference>
<evidence type="ECO:0000256" key="1">
    <source>
        <dbReference type="ARBA" id="ARBA00010136"/>
    </source>
</evidence>
<dbReference type="Proteomes" id="UP000265020">
    <property type="component" value="Unassembled WGS sequence"/>
</dbReference>
<keyword evidence="6 10" id="KW-0482">Metalloprotease</keyword>
<evidence type="ECO:0000256" key="9">
    <source>
        <dbReference type="PIRSR" id="PIRSR634016-4"/>
    </source>
</evidence>
<dbReference type="PANTHER" id="PTHR11533:SF259">
    <property type="entry name" value="AMINOPEPTIDASE"/>
    <property type="match status" value="1"/>
</dbReference>
<feature type="domain" description="ERAP1-like C-terminal" evidence="12">
    <location>
        <begin position="577"/>
        <end position="703"/>
    </location>
</feature>
<keyword evidence="5 8" id="KW-0862">Zinc</keyword>
<comment type="cofactor">
    <cofactor evidence="8 10">
        <name>Zn(2+)</name>
        <dbReference type="ChEBI" id="CHEBI:29105"/>
    </cofactor>
    <text evidence="8 10">Binds 1 zinc ion per subunit.</text>
</comment>
<evidence type="ECO:0000256" key="8">
    <source>
        <dbReference type="PIRSR" id="PIRSR634016-3"/>
    </source>
</evidence>
<dbReference type="InterPro" id="IPR027268">
    <property type="entry name" value="Peptidase_M4/M1_CTD_sf"/>
</dbReference>
<dbReference type="InterPro" id="IPR045357">
    <property type="entry name" value="Aminopeptidase_N-like_N"/>
</dbReference>
<dbReference type="GO" id="GO:0070006">
    <property type="term" value="F:metalloaminopeptidase activity"/>
    <property type="evidence" value="ECO:0007669"/>
    <property type="project" value="TreeGrafter"/>
</dbReference>
<dbReference type="EC" id="3.4.11.-" evidence="10"/>
<protein>
    <recommendedName>
        <fullName evidence="10">Aminopeptidase</fullName>
        <ecNumber evidence="10">3.4.11.-</ecNumber>
    </recommendedName>
</protein>
<evidence type="ECO:0000256" key="4">
    <source>
        <dbReference type="ARBA" id="ARBA00022801"/>
    </source>
</evidence>
<evidence type="ECO:0000259" key="11">
    <source>
        <dbReference type="Pfam" id="PF01433"/>
    </source>
</evidence>
<dbReference type="PANTHER" id="PTHR11533">
    <property type="entry name" value="PROTEASE M1 ZINC METALLOPROTEASE"/>
    <property type="match status" value="1"/>
</dbReference>
<dbReference type="GO" id="GO:0005615">
    <property type="term" value="C:extracellular space"/>
    <property type="evidence" value="ECO:0007669"/>
    <property type="project" value="TreeGrafter"/>
</dbReference>
<dbReference type="GeneTree" id="ENSGT00940000164605"/>
<dbReference type="SUPFAM" id="SSF55486">
    <property type="entry name" value="Metalloproteases ('zincins'), catalytic domain"/>
    <property type="match status" value="1"/>
</dbReference>
<sequence length="837" mass="96662">MRKGLCQCLQISWPSLQVDLLRDSSPAVKQRNLQDGSEEASKMPRKSSLSMGFAIALAILTISAIGGMISMIIAFKVQTDDMKMTPPPTIIPPTMAPLPTSWRLPRYLIPERYEITIQVDLYTRIVEEVNVTTPNQTLHFHGNSTVHFQCHQNTDVIFLHSLGLKEMKVISLTHQENGTDFLVIQIENFFKRNGNYSLFLAFKGEISEYLDAFYVSRYAEFNTEAENVTIEERFLAATDLEPTGARQIFPCFDEPDMKAVFQLKVIHRRKTKALANAEGKGRNIDDEILMFGFETMSSYLFAFTVSEFEDFAKFYYHRTYARPEAIKAHHADYAAKITAKILDFYEKHLDQEYGMRKLDQIALPDLNFAAMENWGLITYQEPALLYVEGVSSLLQKEAIAEIIAHELAHQVRGEKSVSWFATYMSYLAVDQVEPLFQIKEISIMNDLHKAFEDDALQTSHPLSQSEEFKEPSEILGMFDAISYCKVKYKHLDSKIWKHIIDLSSFLQAYGIEDSASPSEVIKNWTTQIGYPVLTINTTNGESYQKHFLYNSSAVSKYVLLADPLLVNLDFITEKGEWLLANINCTGYYRVNYNLENWKLLMGQLETEPDHIPLMNRGQLIDDAFNLARAKLVNVTLPLEMTRFLRKEKAFLPWESAIRNLEYLVLMFDRSEVYGPMQSYLRHQVEELYNHFKNHTDNSTVPEDHSSHCHLTVFLPLLFSIHPNLRSTIYCQAVAAGEQKEWEFAFEKFQDSFDSSEREQLRRALSCTKQTWLLSRYLDYTLDPDKIRLMEATSILIDIAQNAEGQALAWDFMRAHWNYFTTQNKWQKLNFKYSINPG</sequence>
<keyword evidence="15" id="KW-1185">Reference proteome</keyword>
<keyword evidence="3 8" id="KW-0479">Metal-binding</keyword>
<reference evidence="14" key="1">
    <citation type="submission" date="2025-08" db="UniProtKB">
        <authorList>
            <consortium name="Ensembl"/>
        </authorList>
    </citation>
    <scope>IDENTIFICATION</scope>
</reference>
<dbReference type="GO" id="GO:0042277">
    <property type="term" value="F:peptide binding"/>
    <property type="evidence" value="ECO:0007669"/>
    <property type="project" value="TreeGrafter"/>
</dbReference>
<dbReference type="GO" id="GO:0005886">
    <property type="term" value="C:plasma membrane"/>
    <property type="evidence" value="ECO:0007669"/>
    <property type="project" value="TreeGrafter"/>
</dbReference>
<keyword evidence="2 10" id="KW-0645">Protease</keyword>
<dbReference type="GO" id="GO:0008270">
    <property type="term" value="F:zinc ion binding"/>
    <property type="evidence" value="ECO:0007669"/>
    <property type="project" value="UniProtKB-UniRule"/>
</dbReference>
<dbReference type="InterPro" id="IPR034016">
    <property type="entry name" value="M1_APN-typ"/>
</dbReference>
<dbReference type="Pfam" id="PF01433">
    <property type="entry name" value="Peptidase_M1"/>
    <property type="match status" value="1"/>
</dbReference>
<evidence type="ECO:0000256" key="7">
    <source>
        <dbReference type="PIRSR" id="PIRSR634016-1"/>
    </source>
</evidence>
<organism evidence="14 15">
    <name type="scientific">Cyprinodon variegatus</name>
    <name type="common">Sheepshead minnow</name>
    <dbReference type="NCBI Taxonomy" id="28743"/>
    <lineage>
        <taxon>Eukaryota</taxon>
        <taxon>Metazoa</taxon>
        <taxon>Chordata</taxon>
        <taxon>Craniata</taxon>
        <taxon>Vertebrata</taxon>
        <taxon>Euteleostomi</taxon>
        <taxon>Actinopterygii</taxon>
        <taxon>Neopterygii</taxon>
        <taxon>Teleostei</taxon>
        <taxon>Neoteleostei</taxon>
        <taxon>Acanthomorphata</taxon>
        <taxon>Ovalentaria</taxon>
        <taxon>Atherinomorphae</taxon>
        <taxon>Cyprinodontiformes</taxon>
        <taxon>Cyprinodontidae</taxon>
        <taxon>Cyprinodon</taxon>
    </lineage>
</organism>
<keyword evidence="4 10" id="KW-0378">Hydrolase</keyword>
<feature type="domain" description="Peptidase M1 membrane alanine aminopeptidase" evidence="11">
    <location>
        <begin position="333"/>
        <end position="485"/>
    </location>
</feature>
<dbReference type="PRINTS" id="PR00756">
    <property type="entry name" value="ALADIPTASE"/>
</dbReference>
<dbReference type="STRING" id="28743.ENSCVAP00000020560"/>
<dbReference type="Pfam" id="PF11838">
    <property type="entry name" value="ERAP1_C"/>
    <property type="match status" value="2"/>
</dbReference>
<dbReference type="GO" id="GO:0005737">
    <property type="term" value="C:cytoplasm"/>
    <property type="evidence" value="ECO:0007669"/>
    <property type="project" value="TreeGrafter"/>
</dbReference>
<dbReference type="CDD" id="cd09601">
    <property type="entry name" value="M1_APN-Q_like"/>
    <property type="match status" value="1"/>
</dbReference>
<dbReference type="Pfam" id="PF17900">
    <property type="entry name" value="Peptidase_M1_N"/>
    <property type="match status" value="1"/>
</dbReference>
<accession>A0A3Q2G942</accession>
<keyword evidence="10" id="KW-0472">Membrane</keyword>
<keyword evidence="10" id="KW-0812">Transmembrane</keyword>
<dbReference type="AlphaFoldDB" id="A0A3Q2G942"/>
<dbReference type="OMA" id="YFGIKNQ"/>
<evidence type="ECO:0000259" key="13">
    <source>
        <dbReference type="Pfam" id="PF17900"/>
    </source>
</evidence>
<evidence type="ECO:0000256" key="10">
    <source>
        <dbReference type="RuleBase" id="RU364040"/>
    </source>
</evidence>
<evidence type="ECO:0000256" key="3">
    <source>
        <dbReference type="ARBA" id="ARBA00022723"/>
    </source>
</evidence>
<feature type="domain" description="ERAP1-like C-terminal" evidence="12">
    <location>
        <begin position="719"/>
        <end position="821"/>
    </location>
</feature>